<dbReference type="Proteomes" id="UP000504637">
    <property type="component" value="Unplaced"/>
</dbReference>
<dbReference type="PANTHER" id="PTHR42085:SF8">
    <property type="entry name" value="F-BOX DOMAIN-CONTAINING PROTEIN"/>
    <property type="match status" value="1"/>
</dbReference>
<dbReference type="PANTHER" id="PTHR42085">
    <property type="entry name" value="F-BOX DOMAIN-CONTAINING PROTEIN"/>
    <property type="match status" value="1"/>
</dbReference>
<protein>
    <recommendedName>
        <fullName evidence="3">F-box domain-containing protein</fullName>
    </recommendedName>
</protein>
<keyword evidence="1" id="KW-1185">Reference proteome</keyword>
<gene>
    <name evidence="2" type="ORF">K489DRAFT_410073</name>
</gene>
<sequence>MASHFLGLPTELRFQIYTYLYTGERACFGHHGRLRKVKASDETPSRLAFDDTPALFLVSRHIASEARSVYFSNVTLQCGLEGRSESPQLSRWLINIGDESSKLLRHFEFRWDNYVDIAIDLTLLASHKREQSAAATSLCPSKCVMPAMGYAECDPTSTKTPCEACKMCNDSSAVFAKVGLNSILDQPPLVAISHPPEDDCQLRAASPESTLSSVTCAILDRVETTTHGEASPTVLQYVEHESCPEPITSPPTGAVSPGTHAVALLPSIQKLFEPPRSVRVGHGHNVTVQGMNDASQQDLWRAMDTPAFCDRLSTAISNHLHALLQEKTVPFMTGGEITQLVREVNLHASSMKWLFF</sequence>
<proteinExistence type="predicted"/>
<dbReference type="OrthoDB" id="62952at2759"/>
<evidence type="ECO:0000313" key="1">
    <source>
        <dbReference type="Proteomes" id="UP000504637"/>
    </source>
</evidence>
<evidence type="ECO:0008006" key="3">
    <source>
        <dbReference type="Google" id="ProtNLM"/>
    </source>
</evidence>
<evidence type="ECO:0000313" key="2">
    <source>
        <dbReference type="RefSeq" id="XP_033460018.1"/>
    </source>
</evidence>
<organism evidence="2">
    <name type="scientific">Dissoconium aciculare CBS 342.82</name>
    <dbReference type="NCBI Taxonomy" id="1314786"/>
    <lineage>
        <taxon>Eukaryota</taxon>
        <taxon>Fungi</taxon>
        <taxon>Dikarya</taxon>
        <taxon>Ascomycota</taxon>
        <taxon>Pezizomycotina</taxon>
        <taxon>Dothideomycetes</taxon>
        <taxon>Dothideomycetidae</taxon>
        <taxon>Mycosphaerellales</taxon>
        <taxon>Dissoconiaceae</taxon>
        <taxon>Dissoconium</taxon>
    </lineage>
</organism>
<dbReference type="RefSeq" id="XP_033460018.1">
    <property type="nucleotide sequence ID" value="XM_033607662.1"/>
</dbReference>
<dbReference type="AlphaFoldDB" id="A0A6J3M803"/>
<name>A0A6J3M803_9PEZI</name>
<reference evidence="2" key="3">
    <citation type="submission" date="2025-08" db="UniProtKB">
        <authorList>
            <consortium name="RefSeq"/>
        </authorList>
    </citation>
    <scope>IDENTIFICATION</scope>
    <source>
        <strain evidence="2">CBS 342.82</strain>
    </source>
</reference>
<dbReference type="InterPro" id="IPR038883">
    <property type="entry name" value="AN11006-like"/>
</dbReference>
<accession>A0A6J3M803</accession>
<reference evidence="2" key="1">
    <citation type="submission" date="2020-01" db="EMBL/GenBank/DDBJ databases">
        <authorList>
            <consortium name="DOE Joint Genome Institute"/>
            <person name="Haridas S."/>
            <person name="Albert R."/>
            <person name="Binder M."/>
            <person name="Bloem J."/>
            <person name="Labutti K."/>
            <person name="Salamov A."/>
            <person name="Andreopoulos B."/>
            <person name="Baker S.E."/>
            <person name="Barry K."/>
            <person name="Bills G."/>
            <person name="Bluhm B.H."/>
            <person name="Cannon C."/>
            <person name="Castanera R."/>
            <person name="Culley D.E."/>
            <person name="Daum C."/>
            <person name="Ezra D."/>
            <person name="Gonzalez J.B."/>
            <person name="Henrissat B."/>
            <person name="Kuo A."/>
            <person name="Liang C."/>
            <person name="Lipzen A."/>
            <person name="Lutzoni F."/>
            <person name="Magnuson J."/>
            <person name="Mondo S."/>
            <person name="Nolan M."/>
            <person name="Ohm R."/>
            <person name="Pangilinan J."/>
            <person name="Park H.-J."/>
            <person name="Ramirez L."/>
            <person name="Alfaro M."/>
            <person name="Sun H."/>
            <person name="Tritt A."/>
            <person name="Yoshinaga Y."/>
            <person name="Zwiers L.-H."/>
            <person name="Turgeon B.G."/>
            <person name="Goodwin S.B."/>
            <person name="Spatafora J.W."/>
            <person name="Crous P.W."/>
            <person name="Grigoriev I.V."/>
        </authorList>
    </citation>
    <scope>NUCLEOTIDE SEQUENCE</scope>
    <source>
        <strain evidence="2">CBS 342.82</strain>
    </source>
</reference>
<dbReference type="GeneID" id="54365461"/>
<reference evidence="2" key="2">
    <citation type="submission" date="2020-04" db="EMBL/GenBank/DDBJ databases">
        <authorList>
            <consortium name="NCBI Genome Project"/>
        </authorList>
    </citation>
    <scope>NUCLEOTIDE SEQUENCE</scope>
    <source>
        <strain evidence="2">CBS 342.82</strain>
    </source>
</reference>